<reference evidence="3 4" key="1">
    <citation type="journal article" date="2019" name="Int. J. Syst. Evol. Microbiol.">
        <title>The Global Catalogue of Microorganisms (GCM) 10K type strain sequencing project: providing services to taxonomists for standard genome sequencing and annotation.</title>
        <authorList>
            <consortium name="The Broad Institute Genomics Platform"/>
            <consortium name="The Broad Institute Genome Sequencing Center for Infectious Disease"/>
            <person name="Wu L."/>
            <person name="Ma J."/>
        </authorList>
    </citation>
    <scope>NUCLEOTIDE SEQUENCE [LARGE SCALE GENOMIC DNA]</scope>
    <source>
        <strain evidence="3 4">JCM 16001</strain>
    </source>
</reference>
<keyword evidence="4" id="KW-1185">Reference proteome</keyword>
<proteinExistence type="predicted"/>
<dbReference type="Proteomes" id="UP001499851">
    <property type="component" value="Unassembled WGS sequence"/>
</dbReference>
<evidence type="ECO:0000256" key="1">
    <source>
        <dbReference type="SAM" id="MobiDB-lite"/>
    </source>
</evidence>
<evidence type="ECO:0000313" key="4">
    <source>
        <dbReference type="Proteomes" id="UP001499851"/>
    </source>
</evidence>
<evidence type="ECO:0000313" key="3">
    <source>
        <dbReference type="EMBL" id="GAA1668209.1"/>
    </source>
</evidence>
<feature type="signal peptide" evidence="2">
    <location>
        <begin position="1"/>
        <end position="22"/>
    </location>
</feature>
<feature type="region of interest" description="Disordered" evidence="1">
    <location>
        <begin position="75"/>
        <end position="97"/>
    </location>
</feature>
<accession>A0ABN2GB43</accession>
<organism evidence="3 4">
    <name type="scientific">Glycomyces endophyticus</name>
    <dbReference type="NCBI Taxonomy" id="480996"/>
    <lineage>
        <taxon>Bacteria</taxon>
        <taxon>Bacillati</taxon>
        <taxon>Actinomycetota</taxon>
        <taxon>Actinomycetes</taxon>
        <taxon>Glycomycetales</taxon>
        <taxon>Glycomycetaceae</taxon>
        <taxon>Glycomyces</taxon>
    </lineage>
</organism>
<evidence type="ECO:0000256" key="2">
    <source>
        <dbReference type="SAM" id="SignalP"/>
    </source>
</evidence>
<comment type="caution">
    <text evidence="3">The sequence shown here is derived from an EMBL/GenBank/DDBJ whole genome shotgun (WGS) entry which is preliminary data.</text>
</comment>
<dbReference type="PROSITE" id="PS51257">
    <property type="entry name" value="PROKAR_LIPOPROTEIN"/>
    <property type="match status" value="1"/>
</dbReference>
<dbReference type="EMBL" id="BAAAQF010000004">
    <property type="protein sequence ID" value="GAA1668209.1"/>
    <property type="molecule type" value="Genomic_DNA"/>
</dbReference>
<gene>
    <name evidence="3" type="ORF">GCM10009830_12520</name>
</gene>
<sequence>MRQPFRTVVIGAGLLLAGGCTAAAGDGDEARDESLDVSLAELVNESARIESDLDAAENRIIRACLESEGFTAHDEEELATPEPVELDSVSGGHYPHEASFPDPAAAAEVGFGMWAQSEEALESGEAEAYEQDHGEWVDEPEPADNSAFTALPEAERRAWYVAYVGEEKALGFEWKFTSDGGVQEGPVTVDRDAMDARFAAPGGCELQMIEAVYGEPRLVEADGEDGFDRWEYRPANPVHESDAWKGVDLAYADAMAGAQAAFTGCLAERGLPGWEFTEAGGLPVWEYFAPLYLDESILQGSDTGAEAPPLPDDVPDDYEDRKAYEIGVAVDFVECDAETGFTEESVRAYDQAHVDAYTAVEDDLYAWQSAMNDALVRAQEVIGG</sequence>
<name>A0ABN2GB43_9ACTN</name>
<protein>
    <submittedName>
        <fullName evidence="3">Uncharacterized protein</fullName>
    </submittedName>
</protein>
<keyword evidence="2" id="KW-0732">Signal</keyword>
<dbReference type="RefSeq" id="WP_344483199.1">
    <property type="nucleotide sequence ID" value="NZ_BAAAQF010000004.1"/>
</dbReference>
<feature type="chain" id="PRO_5045708247" evidence="2">
    <location>
        <begin position="23"/>
        <end position="384"/>
    </location>
</feature>